<feature type="domain" description="SH3b" evidence="2">
    <location>
        <begin position="527"/>
        <end position="598"/>
    </location>
</feature>
<dbReference type="PANTHER" id="PTHR21666:SF270">
    <property type="entry name" value="MUREIN HYDROLASE ACTIVATOR ENVC"/>
    <property type="match status" value="1"/>
</dbReference>
<dbReference type="SUPFAM" id="SSF51261">
    <property type="entry name" value="Duplicated hybrid motif"/>
    <property type="match status" value="1"/>
</dbReference>
<dbReference type="SMART" id="SM00635">
    <property type="entry name" value="BID_2"/>
    <property type="match status" value="2"/>
</dbReference>
<dbReference type="Pfam" id="PF02368">
    <property type="entry name" value="Big_2"/>
    <property type="match status" value="2"/>
</dbReference>
<dbReference type="GO" id="GO:0008270">
    <property type="term" value="F:zinc ion binding"/>
    <property type="evidence" value="ECO:0007669"/>
    <property type="project" value="InterPro"/>
</dbReference>
<dbReference type="InterPro" id="IPR011055">
    <property type="entry name" value="Dup_hybrid_motif"/>
</dbReference>
<evidence type="ECO:0000259" key="3">
    <source>
        <dbReference type="PROSITE" id="PS52035"/>
    </source>
</evidence>
<dbReference type="Proteomes" id="UP000430508">
    <property type="component" value="Chromosome"/>
</dbReference>
<gene>
    <name evidence="4" type="ORF">GQ588_08155</name>
</gene>
<dbReference type="InterPro" id="IPR003343">
    <property type="entry name" value="Big_2"/>
</dbReference>
<dbReference type="InterPro" id="IPR000834">
    <property type="entry name" value="Peptidase_M14"/>
</dbReference>
<dbReference type="Pfam" id="PF01551">
    <property type="entry name" value="Peptidase_M23"/>
    <property type="match status" value="1"/>
</dbReference>
<evidence type="ECO:0000313" key="5">
    <source>
        <dbReference type="Proteomes" id="UP000430508"/>
    </source>
</evidence>
<accession>A0A857DJR4</accession>
<dbReference type="GO" id="GO:0006508">
    <property type="term" value="P:proteolysis"/>
    <property type="evidence" value="ECO:0007669"/>
    <property type="project" value="InterPro"/>
</dbReference>
<dbReference type="GO" id="GO:0004222">
    <property type="term" value="F:metalloendopeptidase activity"/>
    <property type="evidence" value="ECO:0007669"/>
    <property type="project" value="TreeGrafter"/>
</dbReference>
<dbReference type="InterPro" id="IPR008964">
    <property type="entry name" value="Invasin/intimin_cell_adhesion"/>
</dbReference>
<evidence type="ECO:0000313" key="4">
    <source>
        <dbReference type="EMBL" id="QHA00605.1"/>
    </source>
</evidence>
<dbReference type="Gene3D" id="2.30.30.40">
    <property type="entry name" value="SH3 Domains"/>
    <property type="match status" value="2"/>
</dbReference>
<dbReference type="InterPro" id="IPR003646">
    <property type="entry name" value="SH3-like_bac-type"/>
</dbReference>
<sequence>MSVKVNTASASTVYHGPSSSIYASVGSVGIEQVEVFAVEKNWFYIEYYTGATTRKRGYVPYNTITNPATVAASVPTRSLTGYADVSTLNITVCTGPGTSTTYPLPGNVYATEGFTRFNETSGSYTYIEYSTSSGTKRGYALTSQLASRNRGVLANVSSSATIYTGPRSNYVTGGGVYSGEYVVILEKDASSWYYIEFNSTSGRKRGYVDQNLITPYSSTSGLGSLKTFQNAASVQQNVYVYAGPNLGFASVGSLSADETVFWIEGVTAESAYSFIEYTTSSGQKRGYVSASGLQTLTGAVVSVANADTVYLGPSDINYASVGSVSQNDPVLVLGKEKSWFYIHYPTSSNKKRGYVPYDCLNDPSTVAAGVSERTFTGCADATNQDLTVYTGPSNNYAASGTVYSGEGVTRFNESQNGFTYIEFSSPSGTKRGYVDTTQLAGRNRGVLAEVTSTPGAVYCGPDTTYFLSGGLSLEEFVVILERDISSIYPTQWYHIEYNTASGRKRGYVSQNCLTAAGSLNSVPALRTGTGLAKAVGNQTVYTGPNTNFTTIGTIFDNERVSILSSASVESAYAYVEYNTGGSASKRGYVSTGVLQSTSVTLPTISVANVVEGSYGTSGNNRSLNYYKIGSGSNVLAAVFAVHGFEDAWAADGEELVKIAKTTIEELAAENLSAWTIYVIPCANPDGILDGWTNNGPGRATVNAGKDINRSFPYTNNNDFYPYTNSRNFNGSLALGSVESLALSQALLQWQSEAQTMVLLDVHGWLNESLGDTTIGQYFQTQFGSTFSLSTLSSSAKGYVSLWGQNKGMRAALIELPFPSSSQDIIDRDFAGKFVSATCNMLNAIASSVAVTGVTVSPSQVTLAYNQTQQLTATVSPSDAANKAVIWSSNNTNVATVNSTGLVTAGAASGTATITVRTVDGSFAANSMVTVASASIPVTGVSMSPTSVTLDAGDTQQLTATVVPANATNKAVTWSSSNTSIATVNSNGLVTAQATGSVTITVTTNSGGFTATTAITVSNNGGVPVGYKTYKVGATLPSGGPFAGWAVTQGFNDKETNNKGHLGYDIALGSTGTPVKPIFGGTVAFVRPDNSTANGRIVVIEHNLTGVRTFYSSYSHLNSTSVSAGDSVTTSTTIGTMGGSASGSNSGVPIHVHLCTYTKSSYATDPMGYCSATDPNTGYHPLKFEQAAGSYYNDYYYGGDTSKFPRCGGCCFYDPFGVVSTDGQIIEAFHP</sequence>
<dbReference type="InterPro" id="IPR016047">
    <property type="entry name" value="M23ase_b-sheet_dom"/>
</dbReference>
<dbReference type="SMART" id="SM00287">
    <property type="entry name" value="SH3b"/>
    <property type="match status" value="6"/>
</dbReference>
<proteinExistence type="inferred from homology"/>
<dbReference type="InterPro" id="IPR050570">
    <property type="entry name" value="Cell_wall_metabolism_enzyme"/>
</dbReference>
<dbReference type="SUPFAM" id="SSF49373">
    <property type="entry name" value="Invasin/intimin cell-adhesion fragments"/>
    <property type="match status" value="2"/>
</dbReference>
<name>A0A857DJR4_9FIRM</name>
<dbReference type="PROSITE" id="PS52035">
    <property type="entry name" value="PEPTIDASE_M14"/>
    <property type="match status" value="1"/>
</dbReference>
<comment type="caution">
    <text evidence="1">Lacks conserved residue(s) required for the propagation of feature annotation.</text>
</comment>
<reference evidence="4 5" key="1">
    <citation type="submission" date="2019-12" db="EMBL/GenBank/DDBJ databases">
        <title>Sequence classification of anaerobic respiratory reductive dehalogenases: First we see many, then we see few.</title>
        <authorList>
            <person name="Molenda O."/>
            <person name="Puentes Jacome L.A."/>
            <person name="Cao X."/>
            <person name="Nesbo C.L."/>
            <person name="Tang S."/>
            <person name="Morson N."/>
            <person name="Patron J."/>
            <person name="Lomheim L."/>
            <person name="Wishart D.S."/>
            <person name="Edwards E.A."/>
        </authorList>
    </citation>
    <scope>NUCLEOTIDE SEQUENCE [LARGE SCALE GENOMIC DNA]</scope>
    <source>
        <strain evidence="4 5">12DCA</strain>
    </source>
</reference>
<dbReference type="AlphaFoldDB" id="A0A857DJR4"/>
<feature type="domain" description="Peptidase M14" evidence="3">
    <location>
        <begin position="587"/>
        <end position="896"/>
    </location>
</feature>
<evidence type="ECO:0000256" key="1">
    <source>
        <dbReference type="PROSITE-ProRule" id="PRU01379"/>
    </source>
</evidence>
<dbReference type="PROSITE" id="PS51781">
    <property type="entry name" value="SH3B"/>
    <property type="match status" value="1"/>
</dbReference>
<dbReference type="SUPFAM" id="SSF53187">
    <property type="entry name" value="Zn-dependent exopeptidases"/>
    <property type="match status" value="1"/>
</dbReference>
<dbReference type="Gene3D" id="3.40.630.10">
    <property type="entry name" value="Zn peptidases"/>
    <property type="match status" value="1"/>
</dbReference>
<evidence type="ECO:0000259" key="2">
    <source>
        <dbReference type="PROSITE" id="PS51781"/>
    </source>
</evidence>
<organism evidence="4 5">
    <name type="scientific">Dehalobacter restrictus</name>
    <dbReference type="NCBI Taxonomy" id="55583"/>
    <lineage>
        <taxon>Bacteria</taxon>
        <taxon>Bacillati</taxon>
        <taxon>Bacillota</taxon>
        <taxon>Clostridia</taxon>
        <taxon>Eubacteriales</taxon>
        <taxon>Desulfitobacteriaceae</taxon>
        <taxon>Dehalobacter</taxon>
    </lineage>
</organism>
<comment type="similarity">
    <text evidence="1">Belongs to the peptidase M14 family.</text>
</comment>
<dbReference type="RefSeq" id="WP_020424308.1">
    <property type="nucleotide sequence ID" value="NZ_CP046996.1"/>
</dbReference>
<protein>
    <submittedName>
        <fullName evidence="4">Peptidoglycan DD-metalloendopeptidase family protein</fullName>
    </submittedName>
</protein>
<dbReference type="Gene3D" id="2.60.40.1080">
    <property type="match status" value="2"/>
</dbReference>
<dbReference type="EMBL" id="CP046996">
    <property type="protein sequence ID" value="QHA00605.1"/>
    <property type="molecule type" value="Genomic_DNA"/>
</dbReference>
<dbReference type="CDD" id="cd12797">
    <property type="entry name" value="M23_peptidase"/>
    <property type="match status" value="1"/>
</dbReference>
<dbReference type="Pfam" id="PF00246">
    <property type="entry name" value="Peptidase_M14"/>
    <property type="match status" value="1"/>
</dbReference>
<dbReference type="GO" id="GO:0004181">
    <property type="term" value="F:metallocarboxypeptidase activity"/>
    <property type="evidence" value="ECO:0007669"/>
    <property type="project" value="InterPro"/>
</dbReference>
<dbReference type="PANTHER" id="PTHR21666">
    <property type="entry name" value="PEPTIDASE-RELATED"/>
    <property type="match status" value="1"/>
</dbReference>
<dbReference type="Gene3D" id="2.70.70.10">
    <property type="entry name" value="Glucose Permease (Domain IIA)"/>
    <property type="match status" value="1"/>
</dbReference>